<protein>
    <submittedName>
        <fullName evidence="1">Uncharacterized protein</fullName>
    </submittedName>
</protein>
<organism evidence="1 2">
    <name type="scientific">Batrachochytrium dendrobatidis (strain JEL423)</name>
    <dbReference type="NCBI Taxonomy" id="403673"/>
    <lineage>
        <taxon>Eukaryota</taxon>
        <taxon>Fungi</taxon>
        <taxon>Fungi incertae sedis</taxon>
        <taxon>Chytridiomycota</taxon>
        <taxon>Chytridiomycota incertae sedis</taxon>
        <taxon>Chytridiomycetes</taxon>
        <taxon>Rhizophydiales</taxon>
        <taxon>Rhizophydiales incertae sedis</taxon>
        <taxon>Batrachochytrium</taxon>
    </lineage>
</organism>
<dbReference type="OrthoDB" id="2129024at2759"/>
<sequence length="301" mass="34156">MAVKPLVSTSGCLNISDLAKAIKQKFPNQFSAVDSNQISIHQSLQDAPLEPDLPLARISTAGLSAKLPLIVKTLGSSAPAQKTIFIQDIDEECCPLDSFSKYLVESNDDLKQILEGKGSALYQLFNPKDKIIKFKQLINGEKYNVYSRYERSFADEVRWQQNEDQVMEEETHLAVRRFFATHLGPSIEVMPTDIMAADGKTVVQEWDAVFKDGDVLYLCEAKHNMTDKQVNKLPARIRKFKEFQANAQPEFRNVTKYVGVLCGTLFPEDIRKIAQLFGFICVYPSGYRYDVKKPEDFIIER</sequence>
<evidence type="ECO:0000313" key="2">
    <source>
        <dbReference type="Proteomes" id="UP000077115"/>
    </source>
</evidence>
<accession>A0A177WSA1</accession>
<reference evidence="1 2" key="2">
    <citation type="submission" date="2016-05" db="EMBL/GenBank/DDBJ databases">
        <title>Lineage-specific infection strategies underlie the spectrum of fungal disease in amphibians.</title>
        <authorList>
            <person name="Cuomo C.A."/>
            <person name="Farrer R.A."/>
            <person name="James T."/>
            <person name="Longcore J."/>
            <person name="Birren B."/>
        </authorList>
    </citation>
    <scope>NUCLEOTIDE SEQUENCE [LARGE SCALE GENOMIC DNA]</scope>
    <source>
        <strain evidence="1 2">JEL423</strain>
    </source>
</reference>
<evidence type="ECO:0000313" key="1">
    <source>
        <dbReference type="EMBL" id="OAJ42963.1"/>
    </source>
</evidence>
<dbReference type="eggNOG" id="ENOG502SZA7">
    <property type="taxonomic scope" value="Eukaryota"/>
</dbReference>
<reference evidence="1 2" key="1">
    <citation type="submission" date="2006-10" db="EMBL/GenBank/DDBJ databases">
        <title>The Genome Sequence of Batrachochytrium dendrobatidis JEL423.</title>
        <authorList>
            <consortium name="The Broad Institute Genome Sequencing Platform"/>
            <person name="Birren B."/>
            <person name="Lander E."/>
            <person name="Galagan J."/>
            <person name="Cuomo C."/>
            <person name="Devon K."/>
            <person name="Jaffe D."/>
            <person name="Butler J."/>
            <person name="Alvarez P."/>
            <person name="Gnerre S."/>
            <person name="Grabherr M."/>
            <person name="Kleber M."/>
            <person name="Mauceli E."/>
            <person name="Brockman W."/>
            <person name="Young S."/>
            <person name="LaButti K."/>
            <person name="Sykes S."/>
            <person name="DeCaprio D."/>
            <person name="Crawford M."/>
            <person name="Koehrsen M."/>
            <person name="Engels R."/>
            <person name="Montgomery P."/>
            <person name="Pearson M."/>
            <person name="Howarth C."/>
            <person name="Larson L."/>
            <person name="White J."/>
            <person name="O'Leary S."/>
            <person name="Kodira C."/>
            <person name="Zeng Q."/>
            <person name="Yandava C."/>
            <person name="Alvarado L."/>
            <person name="Longcore J."/>
            <person name="James T."/>
        </authorList>
    </citation>
    <scope>NUCLEOTIDE SEQUENCE [LARGE SCALE GENOMIC DNA]</scope>
    <source>
        <strain evidence="1 2">JEL423</strain>
    </source>
</reference>
<dbReference type="EMBL" id="DS022308">
    <property type="protein sequence ID" value="OAJ42963.1"/>
    <property type="molecule type" value="Genomic_DNA"/>
</dbReference>
<dbReference type="PANTHER" id="PTHR33211:SF107">
    <property type="entry name" value="NON-SPECIFIC SERINE_THREONINE PROTEIN KINASE"/>
    <property type="match status" value="1"/>
</dbReference>
<name>A0A177WSA1_BATDL</name>
<dbReference type="PANTHER" id="PTHR33211">
    <property type="entry name" value="EXPRESSED PROTEIN"/>
    <property type="match status" value="1"/>
</dbReference>
<gene>
    <name evidence="1" type="ORF">BDEG_26349</name>
</gene>
<dbReference type="AlphaFoldDB" id="A0A177WSA1"/>
<proteinExistence type="predicted"/>
<dbReference type="Proteomes" id="UP000077115">
    <property type="component" value="Unassembled WGS sequence"/>
</dbReference>
<dbReference type="VEuPathDB" id="FungiDB:BDEG_26349"/>